<evidence type="ECO:0000313" key="2">
    <source>
        <dbReference type="Proteomes" id="UP000595437"/>
    </source>
</evidence>
<protein>
    <submittedName>
        <fullName evidence="1">Uncharacterized protein</fullName>
    </submittedName>
</protein>
<proteinExistence type="predicted"/>
<reference evidence="2" key="1">
    <citation type="submission" date="2021-01" db="EMBL/GenBank/DDBJ databases">
        <title>Caligus Genome Assembly.</title>
        <authorList>
            <person name="Gallardo-Escarate C."/>
        </authorList>
    </citation>
    <scope>NUCLEOTIDE SEQUENCE [LARGE SCALE GENOMIC DNA]</scope>
</reference>
<keyword evidence="2" id="KW-1185">Reference proteome</keyword>
<dbReference type="Proteomes" id="UP000595437">
    <property type="component" value="Chromosome 11"/>
</dbReference>
<organism evidence="1 2">
    <name type="scientific">Caligus rogercresseyi</name>
    <name type="common">Sea louse</name>
    <dbReference type="NCBI Taxonomy" id="217165"/>
    <lineage>
        <taxon>Eukaryota</taxon>
        <taxon>Metazoa</taxon>
        <taxon>Ecdysozoa</taxon>
        <taxon>Arthropoda</taxon>
        <taxon>Crustacea</taxon>
        <taxon>Multicrustacea</taxon>
        <taxon>Hexanauplia</taxon>
        <taxon>Copepoda</taxon>
        <taxon>Siphonostomatoida</taxon>
        <taxon>Caligidae</taxon>
        <taxon>Caligus</taxon>
    </lineage>
</organism>
<feature type="non-terminal residue" evidence="1">
    <location>
        <position position="69"/>
    </location>
</feature>
<gene>
    <name evidence="1" type="ORF">FKW44_016540</name>
</gene>
<evidence type="ECO:0000313" key="1">
    <source>
        <dbReference type="EMBL" id="QQP42005.1"/>
    </source>
</evidence>
<dbReference type="AlphaFoldDB" id="A0A7T8H1Y2"/>
<feature type="non-terminal residue" evidence="1">
    <location>
        <position position="1"/>
    </location>
</feature>
<sequence length="69" mass="7464">FKLAIEALSTDAYPTASAVLPIIHVLLAQLKRTSEGEATALLEMMVRIAADLGNRYDEVRGAHTLLNKA</sequence>
<dbReference type="EMBL" id="CP045900">
    <property type="protein sequence ID" value="QQP42005.1"/>
    <property type="molecule type" value="Genomic_DNA"/>
</dbReference>
<dbReference type="OrthoDB" id="1869581at2759"/>
<name>A0A7T8H1Y2_CALRO</name>
<accession>A0A7T8H1Y2</accession>